<reference evidence="1 2" key="1">
    <citation type="submission" date="2020-06" db="EMBL/GenBank/DDBJ databases">
        <title>Genome sequence of Paramixta manurensis strain PD-1.</title>
        <authorList>
            <person name="Lee C.W."/>
            <person name="Kim J."/>
        </authorList>
    </citation>
    <scope>NUCLEOTIDE SEQUENCE [LARGE SCALE GENOMIC DNA]</scope>
    <source>
        <strain evidence="1 2">PD-1</strain>
        <plasmid evidence="2">ppd-1</plasmid>
    </source>
</reference>
<organism evidence="1 2">
    <name type="scientific">Paramixta manurensis</name>
    <dbReference type="NCBI Taxonomy" id="2740817"/>
    <lineage>
        <taxon>Bacteria</taxon>
        <taxon>Pseudomonadati</taxon>
        <taxon>Pseudomonadota</taxon>
        <taxon>Gammaproteobacteria</taxon>
        <taxon>Enterobacterales</taxon>
        <taxon>Erwiniaceae</taxon>
        <taxon>Paramixta</taxon>
    </lineage>
</organism>
<keyword evidence="1" id="KW-0614">Plasmid</keyword>
<evidence type="ECO:0000313" key="1">
    <source>
        <dbReference type="EMBL" id="QKJ89346.1"/>
    </source>
</evidence>
<dbReference type="KEGG" id="pmak:PMPD1_4448"/>
<dbReference type="Proteomes" id="UP000505325">
    <property type="component" value="Plasmid pPD-1"/>
</dbReference>
<evidence type="ECO:0000313" key="2">
    <source>
        <dbReference type="Proteomes" id="UP000505325"/>
    </source>
</evidence>
<sequence>MKAIIIRYQHGDSETIRILGCLDATERGARLLAWDAANHPAVNYEEEEYQGGECVDVSEKLETQYRLAVWHDSYSEDGRLVASHSSAAFRFYVNHVLLNLVMDSDGRLSFRDKTDSASGNLLSSVEAALISPEHDPEDVEKYFDSF</sequence>
<keyword evidence="2" id="KW-1185">Reference proteome</keyword>
<geneLocation type="plasmid" evidence="2">
    <name>ppd-1</name>
</geneLocation>
<name>A0A6M8UER5_9GAMM</name>
<proteinExistence type="predicted"/>
<dbReference type="AlphaFoldDB" id="A0A6M8UER5"/>
<gene>
    <name evidence="1" type="ORF">PMPD1_4448</name>
</gene>
<protein>
    <submittedName>
        <fullName evidence="1">Uncharacterized protein</fullName>
    </submittedName>
</protein>
<accession>A0A6M8UER5</accession>
<dbReference type="EMBL" id="CP054213">
    <property type="protein sequence ID" value="QKJ89346.1"/>
    <property type="molecule type" value="Genomic_DNA"/>
</dbReference>
<dbReference type="RefSeq" id="WP_173636401.1">
    <property type="nucleotide sequence ID" value="NZ_CP054213.1"/>
</dbReference>